<gene>
    <name evidence="5" type="ORF">JKP88DRAFT_266761</name>
</gene>
<organism evidence="5 6">
    <name type="scientific">Tribonema minus</name>
    <dbReference type="NCBI Taxonomy" id="303371"/>
    <lineage>
        <taxon>Eukaryota</taxon>
        <taxon>Sar</taxon>
        <taxon>Stramenopiles</taxon>
        <taxon>Ochrophyta</taxon>
        <taxon>PX clade</taxon>
        <taxon>Xanthophyceae</taxon>
        <taxon>Tribonematales</taxon>
        <taxon>Tribonemataceae</taxon>
        <taxon>Tribonema</taxon>
    </lineage>
</organism>
<dbReference type="InterPro" id="IPR001940">
    <property type="entry name" value="Peptidase_S1C"/>
</dbReference>
<dbReference type="Pfam" id="PF13180">
    <property type="entry name" value="PDZ_2"/>
    <property type="match status" value="1"/>
</dbReference>
<comment type="similarity">
    <text evidence="1">Belongs to the peptidase S1C family.</text>
</comment>
<feature type="domain" description="PDZ" evidence="4">
    <location>
        <begin position="310"/>
        <end position="407"/>
    </location>
</feature>
<dbReference type="PANTHER" id="PTHR22939:SF125">
    <property type="entry name" value="PROTEASE DO-LIKE 14-RELATED"/>
    <property type="match status" value="1"/>
</dbReference>
<dbReference type="SMART" id="SM00228">
    <property type="entry name" value="PDZ"/>
    <property type="match status" value="1"/>
</dbReference>
<protein>
    <submittedName>
        <fullName evidence="5">Trypsin-like cysteine/serine peptidase domain-containing protein</fullName>
    </submittedName>
</protein>
<dbReference type="Pfam" id="PF13365">
    <property type="entry name" value="Trypsin_2"/>
    <property type="match status" value="1"/>
</dbReference>
<keyword evidence="3" id="KW-0378">Hydrolase</keyword>
<evidence type="ECO:0000256" key="1">
    <source>
        <dbReference type="ARBA" id="ARBA00010541"/>
    </source>
</evidence>
<evidence type="ECO:0000256" key="2">
    <source>
        <dbReference type="ARBA" id="ARBA00022670"/>
    </source>
</evidence>
<dbReference type="GO" id="GO:0004252">
    <property type="term" value="F:serine-type endopeptidase activity"/>
    <property type="evidence" value="ECO:0007669"/>
    <property type="project" value="InterPro"/>
</dbReference>
<dbReference type="PRINTS" id="PR00834">
    <property type="entry name" value="PROTEASES2C"/>
</dbReference>
<dbReference type="InterPro" id="IPR001478">
    <property type="entry name" value="PDZ"/>
</dbReference>
<dbReference type="GO" id="GO:0006508">
    <property type="term" value="P:proteolysis"/>
    <property type="evidence" value="ECO:0007669"/>
    <property type="project" value="UniProtKB-KW"/>
</dbReference>
<dbReference type="InterPro" id="IPR036034">
    <property type="entry name" value="PDZ_sf"/>
</dbReference>
<dbReference type="SUPFAM" id="SSF50156">
    <property type="entry name" value="PDZ domain-like"/>
    <property type="match status" value="1"/>
</dbReference>
<dbReference type="InterPro" id="IPR009003">
    <property type="entry name" value="Peptidase_S1_PA"/>
</dbReference>
<dbReference type="PANTHER" id="PTHR22939">
    <property type="entry name" value="SERINE PROTEASE FAMILY S1C HTRA-RELATED"/>
    <property type="match status" value="1"/>
</dbReference>
<accession>A0A835ZCW5</accession>
<evidence type="ECO:0000313" key="6">
    <source>
        <dbReference type="Proteomes" id="UP000664859"/>
    </source>
</evidence>
<comment type="caution">
    <text evidence="5">The sequence shown here is derived from an EMBL/GenBank/DDBJ whole genome shotgun (WGS) entry which is preliminary data.</text>
</comment>
<dbReference type="AlphaFoldDB" id="A0A835ZCW5"/>
<evidence type="ECO:0000259" key="4">
    <source>
        <dbReference type="SMART" id="SM00228"/>
    </source>
</evidence>
<sequence>MWQQAKETGVRLIRASASIRQICGVAATTANTTASVRPRPTTATKAPTGAAAAAAAAAVVGLGAVCLSSPPATSEAARQAPQPQRMQQRQHDQFLGRYTISDAAEKCAPSVVNITCGSYNSAYFTPNNPLPFGMTGGSGFILTADGIIVTNAHVAAVRGPLVVTLATGEKYAATVKAMDEQCDVALLKIDVPHPLPPATLGKSSTLRAGEYVIALGSPLFLQNSLTLGIVSAVARPGSDMGLRQKGDYIQTDAAINLGNSGGPLISLDGEVIGINTFKAANSDGISFAIPIDVARAVIGQLLSTGRVARPYLGLRMVTVDRALYDSDFAHDQRAKHSNGDGYVDPESGLAVMVVAVSPDSPAARAGLQPYDLILDFGAKPARTTTDVHNVIGLEVGKRIPVTVKRDSKLVDVVVVSEAEQVHFGGIDQRL</sequence>
<dbReference type="OrthoDB" id="4217619at2759"/>
<name>A0A835ZCW5_9STRA</name>
<evidence type="ECO:0000256" key="3">
    <source>
        <dbReference type="ARBA" id="ARBA00022801"/>
    </source>
</evidence>
<keyword evidence="2" id="KW-0645">Protease</keyword>
<dbReference type="Proteomes" id="UP000664859">
    <property type="component" value="Unassembled WGS sequence"/>
</dbReference>
<dbReference type="SUPFAM" id="SSF50494">
    <property type="entry name" value="Trypsin-like serine proteases"/>
    <property type="match status" value="1"/>
</dbReference>
<reference evidence="5" key="1">
    <citation type="submission" date="2021-02" db="EMBL/GenBank/DDBJ databases">
        <title>First Annotated Genome of the Yellow-green Alga Tribonema minus.</title>
        <authorList>
            <person name="Mahan K.M."/>
        </authorList>
    </citation>
    <scope>NUCLEOTIDE SEQUENCE</scope>
    <source>
        <strain evidence="5">UTEX B ZZ1240</strain>
    </source>
</reference>
<proteinExistence type="inferred from homology"/>
<dbReference type="Gene3D" id="2.40.10.120">
    <property type="match status" value="1"/>
</dbReference>
<dbReference type="EMBL" id="JAFCMP010000028">
    <property type="protein sequence ID" value="KAG5190753.1"/>
    <property type="molecule type" value="Genomic_DNA"/>
</dbReference>
<evidence type="ECO:0000313" key="5">
    <source>
        <dbReference type="EMBL" id="KAG5190753.1"/>
    </source>
</evidence>
<keyword evidence="6" id="KW-1185">Reference proteome</keyword>
<dbReference type="Gene3D" id="2.30.42.10">
    <property type="match status" value="1"/>
</dbReference>